<keyword evidence="2" id="KW-0378">Hydrolase</keyword>
<dbReference type="EMBL" id="NRDI02000044">
    <property type="protein sequence ID" value="KAI1507370.1"/>
    <property type="molecule type" value="Genomic_DNA"/>
</dbReference>
<keyword evidence="2" id="KW-0540">Nuclease</keyword>
<organism evidence="2 3">
    <name type="scientific">Pyrenophora tritici-repentis</name>
    <dbReference type="NCBI Taxonomy" id="45151"/>
    <lineage>
        <taxon>Eukaryota</taxon>
        <taxon>Fungi</taxon>
        <taxon>Dikarya</taxon>
        <taxon>Ascomycota</taxon>
        <taxon>Pezizomycotina</taxon>
        <taxon>Dothideomycetes</taxon>
        <taxon>Pleosporomycetidae</taxon>
        <taxon>Pleosporales</taxon>
        <taxon>Pleosporineae</taxon>
        <taxon>Pleosporaceae</taxon>
        <taxon>Pyrenophora</taxon>
    </lineage>
</organism>
<evidence type="ECO:0000259" key="1">
    <source>
        <dbReference type="Pfam" id="PF03184"/>
    </source>
</evidence>
<evidence type="ECO:0000313" key="2">
    <source>
        <dbReference type="EMBL" id="KAI1507370.1"/>
    </source>
</evidence>
<comment type="caution">
    <text evidence="2">The sequence shown here is derived from an EMBL/GenBank/DDBJ whole genome shotgun (WGS) entry which is preliminary data.</text>
</comment>
<dbReference type="AlphaFoldDB" id="A0A922ST00"/>
<keyword evidence="3" id="KW-1185">Reference proteome</keyword>
<name>A0A922ST00_9PLEO</name>
<feature type="domain" description="DDE-1" evidence="1">
    <location>
        <begin position="33"/>
        <end position="126"/>
    </location>
</feature>
<dbReference type="GO" id="GO:0003676">
    <property type="term" value="F:nucleic acid binding"/>
    <property type="evidence" value="ECO:0007669"/>
    <property type="project" value="InterPro"/>
</dbReference>
<accession>A0A922ST00</accession>
<dbReference type="InterPro" id="IPR004875">
    <property type="entry name" value="DDE_SF_endonuclease_dom"/>
</dbReference>
<proteinExistence type="predicted"/>
<dbReference type="Proteomes" id="UP000249757">
    <property type="component" value="Unassembled WGS sequence"/>
</dbReference>
<reference evidence="3" key="1">
    <citation type="journal article" date="2022" name="Microb. Genom.">
        <title>A global pangenome for the wheat fungal pathogen Pyrenophora tritici-repentis and prediction of effector protein structural homology.</title>
        <authorList>
            <person name="Moolhuijzen P.M."/>
            <person name="See P.T."/>
            <person name="Shi G."/>
            <person name="Powell H.R."/>
            <person name="Cockram J."/>
            <person name="Jorgensen L.N."/>
            <person name="Benslimane H."/>
            <person name="Strelkov S.E."/>
            <person name="Turner J."/>
            <person name="Liu Z."/>
            <person name="Moffat C.S."/>
        </authorList>
    </citation>
    <scope>NUCLEOTIDE SEQUENCE [LARGE SCALE GENOMIC DNA]</scope>
</reference>
<sequence length="254" mass="28398">MIKVLITSWFTDLPRDWIITVSPTGWINNDLALAWLKHFDAHTKASSTGDHCKDNKVIALCMPPHSSHLLQPLDVIPYLLLKRHYGDRISLLARSRIHHINKETFLSAFKAAFKKTFTPENICAGFQGAGLVPHDPDAASSKLDVPVQLRTPTPPTPATVAWGAQTPRNAREKEAQSTLIQNRTQNHHLSPASSLDKEVKQLSKGAQQIAHNMVSVQEEIGRLRDAVDTLTKRKTRKRRYVRAEVALTVSEVSD</sequence>
<gene>
    <name evidence="2" type="ORF">Ptr86124_013692</name>
</gene>
<protein>
    <submittedName>
        <fullName evidence="2">DDE superfamily endonuclease</fullName>
    </submittedName>
</protein>
<dbReference type="GO" id="GO:0004519">
    <property type="term" value="F:endonuclease activity"/>
    <property type="evidence" value="ECO:0007669"/>
    <property type="project" value="UniProtKB-KW"/>
</dbReference>
<evidence type="ECO:0000313" key="3">
    <source>
        <dbReference type="Proteomes" id="UP000249757"/>
    </source>
</evidence>
<dbReference type="Pfam" id="PF03184">
    <property type="entry name" value="DDE_1"/>
    <property type="match status" value="1"/>
</dbReference>
<keyword evidence="2" id="KW-0255">Endonuclease</keyword>